<dbReference type="InterPro" id="IPR024047">
    <property type="entry name" value="MM3350-like_sf"/>
</dbReference>
<accession>A0A1T5EHI2</accession>
<evidence type="ECO:0000313" key="2">
    <source>
        <dbReference type="EMBL" id="SKB83268.1"/>
    </source>
</evidence>
<dbReference type="SUPFAM" id="SSF159941">
    <property type="entry name" value="MM3350-like"/>
    <property type="match status" value="1"/>
</dbReference>
<dbReference type="Pfam" id="PF07929">
    <property type="entry name" value="PRiA4_ORF3"/>
    <property type="match status" value="1"/>
</dbReference>
<evidence type="ECO:0000313" key="3">
    <source>
        <dbReference type="Proteomes" id="UP000190044"/>
    </source>
</evidence>
<proteinExistence type="predicted"/>
<reference evidence="3" key="1">
    <citation type="submission" date="2017-02" db="EMBL/GenBank/DDBJ databases">
        <authorList>
            <person name="Varghese N."/>
            <person name="Submissions S."/>
        </authorList>
    </citation>
    <scope>NUCLEOTIDE SEQUENCE [LARGE SCALE GENOMIC DNA]</scope>
    <source>
        <strain evidence="3">R11H</strain>
    </source>
</reference>
<dbReference type="Proteomes" id="UP000190044">
    <property type="component" value="Unassembled WGS sequence"/>
</dbReference>
<name>A0A1T5EHI2_9SPHN</name>
<dbReference type="AlphaFoldDB" id="A0A1T5EHI2"/>
<dbReference type="PANTHER" id="PTHR41878:SF1">
    <property type="entry name" value="TNPR PROTEIN"/>
    <property type="match status" value="1"/>
</dbReference>
<sequence>MELDSAKGARQHGGMTDQIVRIRITLADTDPPIWRRVEMPVDASLKMLHDVIQGAMGWLDYHLWEFEAEDRRYGVLDPDWNDDRLLAAKNAKLRTLLDRGVRQLLYTYDMGDNWEHLIAIEEVETGQRGAQYPRYVDGERRAPPEDCGGTPGFEKFLDAIANPRHPEHKDACEWHHGCYGKAFDPDVIDERDAKLRIGAIAKRRAAGKASQAKKSP</sequence>
<feature type="domain" description="Plasmid pRiA4b Orf3-like" evidence="1">
    <location>
        <begin position="18"/>
        <end position="190"/>
    </location>
</feature>
<evidence type="ECO:0000259" key="1">
    <source>
        <dbReference type="Pfam" id="PF07929"/>
    </source>
</evidence>
<gene>
    <name evidence="2" type="ORF">SAMN06295937_10222</name>
</gene>
<keyword evidence="3" id="KW-1185">Reference proteome</keyword>
<dbReference type="InterPro" id="IPR012912">
    <property type="entry name" value="Plasmid_pRiA4b_Orf3-like"/>
</dbReference>
<dbReference type="Gene3D" id="3.10.290.30">
    <property type="entry name" value="MM3350-like"/>
    <property type="match status" value="1"/>
</dbReference>
<dbReference type="RefSeq" id="WP_245798765.1">
    <property type="nucleotide sequence ID" value="NZ_FUYP01000022.1"/>
</dbReference>
<protein>
    <submittedName>
        <fullName evidence="2">PRiA4b ORF-3-like protein</fullName>
    </submittedName>
</protein>
<dbReference type="PANTHER" id="PTHR41878">
    <property type="entry name" value="LEXA REPRESSOR-RELATED"/>
    <property type="match status" value="1"/>
</dbReference>
<dbReference type="EMBL" id="FUYP01000022">
    <property type="protein sequence ID" value="SKB83268.1"/>
    <property type="molecule type" value="Genomic_DNA"/>
</dbReference>
<organism evidence="2 3">
    <name type="scientific">Sphingopyxis flava</name>
    <dbReference type="NCBI Taxonomy" id="1507287"/>
    <lineage>
        <taxon>Bacteria</taxon>
        <taxon>Pseudomonadati</taxon>
        <taxon>Pseudomonadota</taxon>
        <taxon>Alphaproteobacteria</taxon>
        <taxon>Sphingomonadales</taxon>
        <taxon>Sphingomonadaceae</taxon>
        <taxon>Sphingopyxis</taxon>
    </lineage>
</organism>